<dbReference type="OrthoDB" id="9782993at2"/>
<dbReference type="STRING" id="1009370.ALO_12556"/>
<proteinExistence type="predicted"/>
<keyword evidence="1" id="KW-0238">DNA-binding</keyword>
<protein>
    <submittedName>
        <fullName evidence="3">AbrB family transcriptional regulator</fullName>
    </submittedName>
</protein>
<keyword evidence="4" id="KW-1185">Reference proteome</keyword>
<dbReference type="InterPro" id="IPR007159">
    <property type="entry name" value="SpoVT-AbrB_dom"/>
</dbReference>
<organism evidence="3 4">
    <name type="scientific">Acetonema longum DSM 6540</name>
    <dbReference type="NCBI Taxonomy" id="1009370"/>
    <lineage>
        <taxon>Bacteria</taxon>
        <taxon>Bacillati</taxon>
        <taxon>Bacillota</taxon>
        <taxon>Negativicutes</taxon>
        <taxon>Acetonemataceae</taxon>
        <taxon>Acetonema</taxon>
    </lineage>
</organism>
<dbReference type="PANTHER" id="PTHR36432">
    <property type="match status" value="1"/>
</dbReference>
<sequence>MKATGIVRELDDLGRIVIPKELRRIYGIDTGTPIEIFTDNDKIILRKYSQVCAACNHPEVVKEIGHIGLCQKCVGQVKQ</sequence>
<evidence type="ECO:0000259" key="2">
    <source>
        <dbReference type="PROSITE" id="PS51740"/>
    </source>
</evidence>
<dbReference type="Gene3D" id="2.10.260.10">
    <property type="match status" value="1"/>
</dbReference>
<gene>
    <name evidence="3" type="ORF">ALO_12556</name>
</gene>
<dbReference type="EMBL" id="AFGF01000107">
    <property type="protein sequence ID" value="EGO63539.1"/>
    <property type="molecule type" value="Genomic_DNA"/>
</dbReference>
<name>F7NK98_9FIRM</name>
<comment type="caution">
    <text evidence="3">The sequence shown here is derived from an EMBL/GenBank/DDBJ whole genome shotgun (WGS) entry which is preliminary data.</text>
</comment>
<reference evidence="3 4" key="1">
    <citation type="journal article" date="2011" name="EMBO J.">
        <title>Structural diversity of bacterial flagellar motors.</title>
        <authorList>
            <person name="Chen S."/>
            <person name="Beeby M."/>
            <person name="Murphy G.E."/>
            <person name="Leadbetter J.R."/>
            <person name="Hendrixson D.R."/>
            <person name="Briegel A."/>
            <person name="Li Z."/>
            <person name="Shi J."/>
            <person name="Tocheva E.I."/>
            <person name="Muller A."/>
            <person name="Dobro M.J."/>
            <person name="Jensen G.J."/>
        </authorList>
    </citation>
    <scope>NUCLEOTIDE SEQUENCE [LARGE SCALE GENOMIC DNA]</scope>
    <source>
        <strain evidence="3 4">DSM 6540</strain>
    </source>
</reference>
<dbReference type="eggNOG" id="COG2002">
    <property type="taxonomic scope" value="Bacteria"/>
</dbReference>
<evidence type="ECO:0000256" key="1">
    <source>
        <dbReference type="PROSITE-ProRule" id="PRU01076"/>
    </source>
</evidence>
<dbReference type="AlphaFoldDB" id="F7NK98"/>
<dbReference type="SUPFAM" id="SSF89447">
    <property type="entry name" value="AbrB/MazE/MraZ-like"/>
    <property type="match status" value="1"/>
</dbReference>
<dbReference type="SMART" id="SM00966">
    <property type="entry name" value="SpoVT_AbrB"/>
    <property type="match status" value="1"/>
</dbReference>
<dbReference type="GO" id="GO:0003677">
    <property type="term" value="F:DNA binding"/>
    <property type="evidence" value="ECO:0007669"/>
    <property type="project" value="UniProtKB-UniRule"/>
</dbReference>
<dbReference type="PANTHER" id="PTHR36432:SF1">
    <property type="entry name" value="STAGE V SPORULATION PROTEIN T"/>
    <property type="match status" value="1"/>
</dbReference>
<dbReference type="RefSeq" id="WP_004096156.1">
    <property type="nucleotide sequence ID" value="NZ_AFGF01000107.1"/>
</dbReference>
<dbReference type="InterPro" id="IPR052731">
    <property type="entry name" value="B_subtilis_Trans_State_Reg"/>
</dbReference>
<dbReference type="Proteomes" id="UP000003240">
    <property type="component" value="Unassembled WGS sequence"/>
</dbReference>
<evidence type="ECO:0000313" key="4">
    <source>
        <dbReference type="Proteomes" id="UP000003240"/>
    </source>
</evidence>
<dbReference type="Pfam" id="PF04014">
    <property type="entry name" value="MazE_antitoxin"/>
    <property type="match status" value="1"/>
</dbReference>
<dbReference type="PROSITE" id="PS51740">
    <property type="entry name" value="SPOVT_ABRB"/>
    <property type="match status" value="1"/>
</dbReference>
<dbReference type="NCBIfam" id="TIGR01439">
    <property type="entry name" value="lp_hng_hel_AbrB"/>
    <property type="match status" value="1"/>
</dbReference>
<feature type="domain" description="SpoVT-AbrB" evidence="2">
    <location>
        <begin position="5"/>
        <end position="50"/>
    </location>
</feature>
<evidence type="ECO:0000313" key="3">
    <source>
        <dbReference type="EMBL" id="EGO63539.1"/>
    </source>
</evidence>
<accession>F7NK98</accession>
<dbReference type="InterPro" id="IPR037914">
    <property type="entry name" value="SpoVT-AbrB_sf"/>
</dbReference>